<dbReference type="Pfam" id="PF01966">
    <property type="entry name" value="HD"/>
    <property type="match status" value="1"/>
</dbReference>
<dbReference type="PANTHER" id="PTHR35569:SF1">
    <property type="entry name" value="CYANAMIDE HYDRATASE DDI2-RELATED"/>
    <property type="match status" value="1"/>
</dbReference>
<dbReference type="SUPFAM" id="SSF109604">
    <property type="entry name" value="HD-domain/PDEase-like"/>
    <property type="match status" value="1"/>
</dbReference>
<dbReference type="STRING" id="979556.MTES_0373"/>
<reference evidence="3 4" key="1">
    <citation type="journal article" date="2011" name="J. Bacteriol.">
        <title>Genome sequence of Microbacterium testaceum StLB037, an N-acylhomoserine lactone-degrading bacterium isolated from potato leaves.</title>
        <authorList>
            <person name="Morohoshi T."/>
            <person name="Wang W.-Z."/>
            <person name="Someya N."/>
            <person name="Ikeda T."/>
        </authorList>
    </citation>
    <scope>NUCLEOTIDE SEQUENCE [LARGE SCALE GENOMIC DNA]</scope>
    <source>
        <strain evidence="3 4">StLB037</strain>
    </source>
</reference>
<dbReference type="HOGENOM" id="CLU_070871_2_0_11"/>
<dbReference type="Gene3D" id="1.10.3210.10">
    <property type="entry name" value="Hypothetical protein af1432"/>
    <property type="match status" value="1"/>
</dbReference>
<organism evidence="3 4">
    <name type="scientific">Microbacterium testaceum (strain StLB037)</name>
    <dbReference type="NCBI Taxonomy" id="979556"/>
    <lineage>
        <taxon>Bacteria</taxon>
        <taxon>Bacillati</taxon>
        <taxon>Actinomycetota</taxon>
        <taxon>Actinomycetes</taxon>
        <taxon>Micrococcales</taxon>
        <taxon>Microbacteriaceae</taxon>
        <taxon>Microbacterium</taxon>
    </lineage>
</organism>
<evidence type="ECO:0000259" key="2">
    <source>
        <dbReference type="SMART" id="SM00471"/>
    </source>
</evidence>
<dbReference type="SMART" id="SM00471">
    <property type="entry name" value="HDc"/>
    <property type="match status" value="1"/>
</dbReference>
<dbReference type="InterPro" id="IPR003607">
    <property type="entry name" value="HD/PDEase_dom"/>
</dbReference>
<name>E8NAA3_MICTS</name>
<dbReference type="PANTHER" id="PTHR35569">
    <property type="entry name" value="CYANAMIDE HYDRATASE DDI2-RELATED"/>
    <property type="match status" value="1"/>
</dbReference>
<dbReference type="CDD" id="cd00077">
    <property type="entry name" value="HDc"/>
    <property type="match status" value="1"/>
</dbReference>
<dbReference type="KEGG" id="mts:MTES_0373"/>
<dbReference type="eggNOG" id="COG1418">
    <property type="taxonomic scope" value="Bacteria"/>
</dbReference>
<proteinExistence type="predicted"/>
<evidence type="ECO:0000313" key="3">
    <source>
        <dbReference type="EMBL" id="BAJ73337.1"/>
    </source>
</evidence>
<protein>
    <recommendedName>
        <fullName evidence="2">HD/PDEase domain-containing protein</fullName>
    </recommendedName>
</protein>
<dbReference type="InterPro" id="IPR006674">
    <property type="entry name" value="HD_domain"/>
</dbReference>
<dbReference type="EMBL" id="AP012052">
    <property type="protein sequence ID" value="BAJ73337.1"/>
    <property type="molecule type" value="Genomic_DNA"/>
</dbReference>
<dbReference type="Proteomes" id="UP000008975">
    <property type="component" value="Chromosome"/>
</dbReference>
<sequence>MTAVHLPVGTRARQSGGPPEPGGPVQIADIPVPDTLAARGALALAKQYQSPAITAHALRSWLWAEAFARVDGIAGIDHELLYVAAVLHDIGTVTEFDNHTISYEHAGGHVGVALTAGAGWPPERRQRVLEVVVRHNWPSVNPSMDAEGYLLETATALDISGARPDDLSVAFVAEVLAAHPRGALAAEFGACVQDQAARKPDTAARRLVDGGVVAKLAANPLELL</sequence>
<evidence type="ECO:0000313" key="4">
    <source>
        <dbReference type="Proteomes" id="UP000008975"/>
    </source>
</evidence>
<feature type="domain" description="HD/PDEase" evidence="2">
    <location>
        <begin position="49"/>
        <end position="188"/>
    </location>
</feature>
<accession>E8NAA3</accession>
<dbReference type="AlphaFoldDB" id="E8NAA3"/>
<evidence type="ECO:0000256" key="1">
    <source>
        <dbReference type="SAM" id="MobiDB-lite"/>
    </source>
</evidence>
<reference key="2">
    <citation type="submission" date="2011-02" db="EMBL/GenBank/DDBJ databases">
        <title>Genome sequence of Microbacterium testaceum StLB037.</title>
        <authorList>
            <person name="Morohoshi T."/>
            <person name="Wang W.Z."/>
            <person name="Someya N."/>
            <person name="Ikeda T."/>
        </authorList>
    </citation>
    <scope>NUCLEOTIDE SEQUENCE</scope>
    <source>
        <strain>StLB037</strain>
    </source>
</reference>
<gene>
    <name evidence="3" type="ordered locus">MTES_0373</name>
</gene>
<feature type="region of interest" description="Disordered" evidence="1">
    <location>
        <begin position="1"/>
        <end position="24"/>
    </location>
</feature>